<proteinExistence type="predicted"/>
<dbReference type="KEGG" id="rha:RHA1_ro10450"/>
<dbReference type="RefSeq" id="WP_011600269.1">
    <property type="nucleotide sequence ID" value="NC_008270.1"/>
</dbReference>
<protein>
    <submittedName>
        <fullName evidence="1">Uncharacterized protein</fullName>
    </submittedName>
</protein>
<accession>Q0RVP7</accession>
<gene>
    <name evidence="1" type="ordered locus">RHA1_ro10450</name>
</gene>
<reference evidence="2" key="1">
    <citation type="journal article" date="2006" name="Proc. Natl. Acad. Sci. U.S.A.">
        <title>The complete genome of Rhodococcus sp. RHA1 provides insights into a catabolic powerhouse.</title>
        <authorList>
            <person name="McLeod M.P."/>
            <person name="Warren R.L."/>
            <person name="Hsiao W.W.L."/>
            <person name="Araki N."/>
            <person name="Myhre M."/>
            <person name="Fernandes C."/>
            <person name="Miyazawa D."/>
            <person name="Wong W."/>
            <person name="Lillquist A.L."/>
            <person name="Wang D."/>
            <person name="Dosanjh M."/>
            <person name="Hara H."/>
            <person name="Petrescu A."/>
            <person name="Morin R.D."/>
            <person name="Yang G."/>
            <person name="Stott J.M."/>
            <person name="Schein J.E."/>
            <person name="Shin H."/>
            <person name="Smailus D."/>
            <person name="Siddiqui A.S."/>
            <person name="Marra M.A."/>
            <person name="Jones S.J.M."/>
            <person name="Holt R."/>
            <person name="Brinkman F.S.L."/>
            <person name="Miyauchi K."/>
            <person name="Fukuda M."/>
            <person name="Davies J.E."/>
            <person name="Mohn W.W."/>
            <person name="Eltis L.D."/>
        </authorList>
    </citation>
    <scope>NUCLEOTIDE SEQUENCE [LARGE SCALE GENOMIC DNA]</scope>
    <source>
        <strain evidence="2">RHA1</strain>
    </source>
</reference>
<dbReference type="EMBL" id="CP000433">
    <property type="protein sequence ID" value="ABH00639.1"/>
    <property type="molecule type" value="Genomic_DNA"/>
</dbReference>
<geneLocation type="plasmid" evidence="1 2">
    <name>pRHL2</name>
</geneLocation>
<sequence>MTNAIEPQMTRLVVASDVLDEHMDLTKRQEVWARAGVVPTLATISRLLADLDLSVITNSWGRVEEAWTGTVPRPLRADLRKHLRRGHLILCPTALMQCIKEVIEFGDPAGEVALPSLDFARCVLSINQDNDQSIGPSTDWHDIENAFTLNYIAQQSFNHPDTFETLAAEVDQTWRQPWPTTTGRRLIRDMGHGPADLFKDVIGVELDDFLSVGWAIWNLVSNDKLISFHPDLQLRSMGATPEMVEIFLERCTLTLDELQDQLSEERNSGDGTPWTRYKLQMYPFMRLPDGSVLLLRLQYFVRRFFGQLPFVDVNEILKKDEGRSTRFRGAMNHVFEQRVGETLHRIGGFTGTGGGGGVISEDEMMRAFQIRKGETESVCDWAYVRDDTCVLIDANNRHLLQCFAEGSGTIEDFHTEVRTKFSEKKFLQLTSTIRQFRDRGWDANGVRVDERTTFVPLVLAPEDGMPCNGFIERLMLTYAQPLVAEFDGSALPPTIITRRDLRILEGLAYHRGENIAVLLREWRAHCNDDPFPCSLREFLEAKKLDAPMAEFEHKLGFDFYEAMREHTADLTIRQMHPSQRAAAQEMLDAARRRLPTEHLRR</sequence>
<organism evidence="1 2">
    <name type="scientific">Rhodococcus jostii (strain RHA1)</name>
    <dbReference type="NCBI Taxonomy" id="101510"/>
    <lineage>
        <taxon>Bacteria</taxon>
        <taxon>Bacillati</taxon>
        <taxon>Actinomycetota</taxon>
        <taxon>Actinomycetes</taxon>
        <taxon>Mycobacteriales</taxon>
        <taxon>Nocardiaceae</taxon>
        <taxon>Rhodococcus</taxon>
    </lineage>
</organism>
<dbReference type="Proteomes" id="UP000008710">
    <property type="component" value="Plasmid pRHL2"/>
</dbReference>
<name>Q0RVP7_RHOJR</name>
<dbReference type="HOGENOM" id="CLU_422631_0_0_11"/>
<evidence type="ECO:0000313" key="1">
    <source>
        <dbReference type="EMBL" id="ABH00639.1"/>
    </source>
</evidence>
<dbReference type="AlphaFoldDB" id="Q0RVP7"/>
<keyword evidence="1" id="KW-0614">Plasmid</keyword>
<evidence type="ECO:0000313" key="2">
    <source>
        <dbReference type="Proteomes" id="UP000008710"/>
    </source>
</evidence>
<dbReference type="OrthoDB" id="4549539at2"/>